<name>A0A841JL96_9BACT</name>
<proteinExistence type="predicted"/>
<evidence type="ECO:0000313" key="2">
    <source>
        <dbReference type="EMBL" id="MBB6142122.1"/>
    </source>
</evidence>
<evidence type="ECO:0000313" key="3">
    <source>
        <dbReference type="Proteomes" id="UP000538666"/>
    </source>
</evidence>
<dbReference type="SUPFAM" id="SSF88723">
    <property type="entry name" value="PIN domain-like"/>
    <property type="match status" value="1"/>
</dbReference>
<reference evidence="2 3" key="1">
    <citation type="submission" date="2020-08" db="EMBL/GenBank/DDBJ databases">
        <title>Genomic Encyclopedia of Type Strains, Phase IV (KMG-IV): sequencing the most valuable type-strain genomes for metagenomic binning, comparative biology and taxonomic classification.</title>
        <authorList>
            <person name="Goeker M."/>
        </authorList>
    </citation>
    <scope>NUCLEOTIDE SEQUENCE [LARGE SCALE GENOMIC DNA]</scope>
    <source>
        <strain evidence="2 3">DSM 103733</strain>
    </source>
</reference>
<organism evidence="2 3">
    <name type="scientific">Silvibacterium bohemicum</name>
    <dbReference type="NCBI Taxonomy" id="1577686"/>
    <lineage>
        <taxon>Bacteria</taxon>
        <taxon>Pseudomonadati</taxon>
        <taxon>Acidobacteriota</taxon>
        <taxon>Terriglobia</taxon>
        <taxon>Terriglobales</taxon>
        <taxon>Acidobacteriaceae</taxon>
        <taxon>Silvibacterium</taxon>
    </lineage>
</organism>
<dbReference type="EMBL" id="JACHEK010000001">
    <property type="protein sequence ID" value="MBB6142122.1"/>
    <property type="molecule type" value="Genomic_DNA"/>
</dbReference>
<gene>
    <name evidence="2" type="ORF">HNQ77_000060</name>
</gene>
<keyword evidence="3" id="KW-1185">Reference proteome</keyword>
<sequence>MSRIYWDAMVFIYLIEDHPVFAPKVEHIYKRMLERQDTLCTSAFTVGEALIGPMKGKDTELIAKMRALFQSSEVTLLSFDPGIAEMYADLRANCAVKAPDAIHLATAAHARVDLFLTNDKHLQRLTIPGIAFIAGLDGSVF</sequence>
<feature type="domain" description="PIN" evidence="1">
    <location>
        <begin position="4"/>
        <end position="125"/>
    </location>
</feature>
<dbReference type="Proteomes" id="UP000538666">
    <property type="component" value="Unassembled WGS sequence"/>
</dbReference>
<comment type="caution">
    <text evidence="2">The sequence shown here is derived from an EMBL/GenBank/DDBJ whole genome shotgun (WGS) entry which is preliminary data.</text>
</comment>
<protein>
    <submittedName>
        <fullName evidence="2">Putative nucleic acid-binding protein</fullName>
    </submittedName>
</protein>
<evidence type="ECO:0000259" key="1">
    <source>
        <dbReference type="Pfam" id="PF01850"/>
    </source>
</evidence>
<dbReference type="Pfam" id="PF01850">
    <property type="entry name" value="PIN"/>
    <property type="match status" value="1"/>
</dbReference>
<dbReference type="Gene3D" id="3.40.50.1010">
    <property type="entry name" value="5'-nuclease"/>
    <property type="match status" value="1"/>
</dbReference>
<dbReference type="InterPro" id="IPR002716">
    <property type="entry name" value="PIN_dom"/>
</dbReference>
<dbReference type="RefSeq" id="WP_050057392.1">
    <property type="nucleotide sequence ID" value="NZ_JACHEK010000001.1"/>
</dbReference>
<dbReference type="OrthoDB" id="597982at2"/>
<dbReference type="AlphaFoldDB" id="A0A841JL96"/>
<accession>A0A841JL96</accession>
<dbReference type="InterPro" id="IPR029060">
    <property type="entry name" value="PIN-like_dom_sf"/>
</dbReference>